<dbReference type="InterPro" id="IPR000835">
    <property type="entry name" value="HTH_MarR-typ"/>
</dbReference>
<organism evidence="6 7">
    <name type="scientific">Enterocloster bolteae</name>
    <dbReference type="NCBI Taxonomy" id="208479"/>
    <lineage>
        <taxon>Bacteria</taxon>
        <taxon>Bacillati</taxon>
        <taxon>Bacillota</taxon>
        <taxon>Clostridia</taxon>
        <taxon>Lachnospirales</taxon>
        <taxon>Lachnospiraceae</taxon>
        <taxon>Enterocloster</taxon>
    </lineage>
</organism>
<dbReference type="EMBL" id="QSHZ01000004">
    <property type="protein sequence ID" value="RHC57550.1"/>
    <property type="molecule type" value="Genomic_DNA"/>
</dbReference>
<evidence type="ECO:0000313" key="5">
    <source>
        <dbReference type="EMBL" id="RGV75600.1"/>
    </source>
</evidence>
<dbReference type="PANTHER" id="PTHR35790:SF4">
    <property type="entry name" value="HTH-TYPE TRANSCRIPTIONAL REGULATOR PCHR"/>
    <property type="match status" value="1"/>
</dbReference>
<dbReference type="InterPro" id="IPR036390">
    <property type="entry name" value="WH_DNA-bd_sf"/>
</dbReference>
<dbReference type="GO" id="GO:0003677">
    <property type="term" value="F:DNA binding"/>
    <property type="evidence" value="ECO:0007669"/>
    <property type="project" value="UniProtKB-KW"/>
</dbReference>
<dbReference type="Proteomes" id="UP000283975">
    <property type="component" value="Unassembled WGS sequence"/>
</dbReference>
<dbReference type="InterPro" id="IPR036388">
    <property type="entry name" value="WH-like_DNA-bd_sf"/>
</dbReference>
<dbReference type="PANTHER" id="PTHR35790">
    <property type="entry name" value="HTH-TYPE TRANSCRIPTIONAL REGULATOR PCHR"/>
    <property type="match status" value="1"/>
</dbReference>
<evidence type="ECO:0000256" key="2">
    <source>
        <dbReference type="ARBA" id="ARBA00023125"/>
    </source>
</evidence>
<dbReference type="Pfam" id="PF01047">
    <property type="entry name" value="MarR"/>
    <property type="match status" value="1"/>
</dbReference>
<sequence>MEKKNQIQETISLIMKYNRQMYEYGKDFRSYGTDKMLRVDQMSIINLIGDNPKCNLKLIAQSTDSNISTVSLQVARLVKLGLLEKHRSSMNQREIVLSLSGEGMKAYEFHKKLDQNWSDTVESLLSGYTKEELAVINAFLHQLLTENPPM</sequence>
<dbReference type="RefSeq" id="WP_002567386.1">
    <property type="nucleotide sequence ID" value="NZ_BAABXO010000001.1"/>
</dbReference>
<keyword evidence="3" id="KW-0804">Transcription</keyword>
<evidence type="ECO:0000256" key="1">
    <source>
        <dbReference type="ARBA" id="ARBA00023015"/>
    </source>
</evidence>
<dbReference type="EMBL" id="QRZM01000005">
    <property type="protein sequence ID" value="RGV75600.1"/>
    <property type="molecule type" value="Genomic_DNA"/>
</dbReference>
<proteinExistence type="predicted"/>
<dbReference type="InterPro" id="IPR023187">
    <property type="entry name" value="Tscrpt_reg_MarR-type_CS"/>
</dbReference>
<evidence type="ECO:0000313" key="8">
    <source>
        <dbReference type="Proteomes" id="UP000284543"/>
    </source>
</evidence>
<gene>
    <name evidence="6" type="ORF">DW839_04710</name>
    <name evidence="5" type="ORF">DWW02_14995</name>
</gene>
<evidence type="ECO:0000313" key="7">
    <source>
        <dbReference type="Proteomes" id="UP000283975"/>
    </source>
</evidence>
<accession>A0A414AYT3</accession>
<dbReference type="GO" id="GO:0003700">
    <property type="term" value="F:DNA-binding transcription factor activity"/>
    <property type="evidence" value="ECO:0007669"/>
    <property type="project" value="InterPro"/>
</dbReference>
<dbReference type="PROSITE" id="PS01117">
    <property type="entry name" value="HTH_MARR_1"/>
    <property type="match status" value="1"/>
</dbReference>
<keyword evidence="1" id="KW-0805">Transcription regulation</keyword>
<evidence type="ECO:0000256" key="3">
    <source>
        <dbReference type="ARBA" id="ARBA00023163"/>
    </source>
</evidence>
<comment type="caution">
    <text evidence="6">The sequence shown here is derived from an EMBL/GenBank/DDBJ whole genome shotgun (WGS) entry which is preliminary data.</text>
</comment>
<dbReference type="KEGG" id="cbol:CGC65_13365"/>
<dbReference type="InterPro" id="IPR052067">
    <property type="entry name" value="Metal_resp_HTH_trans_reg"/>
</dbReference>
<name>A0A414AYT3_9FIRM</name>
<dbReference type="PROSITE" id="PS50995">
    <property type="entry name" value="HTH_MARR_2"/>
    <property type="match status" value="1"/>
</dbReference>
<feature type="domain" description="HTH marR-type" evidence="4">
    <location>
        <begin position="7"/>
        <end position="145"/>
    </location>
</feature>
<dbReference type="SUPFAM" id="SSF46785">
    <property type="entry name" value="Winged helix' DNA-binding domain"/>
    <property type="match status" value="1"/>
</dbReference>
<dbReference type="Proteomes" id="UP000284543">
    <property type="component" value="Unassembled WGS sequence"/>
</dbReference>
<dbReference type="Gene3D" id="1.10.10.10">
    <property type="entry name" value="Winged helix-like DNA-binding domain superfamily/Winged helix DNA-binding domain"/>
    <property type="match status" value="1"/>
</dbReference>
<reference evidence="7 8" key="1">
    <citation type="submission" date="2018-08" db="EMBL/GenBank/DDBJ databases">
        <title>A genome reference for cultivated species of the human gut microbiota.</title>
        <authorList>
            <person name="Zou Y."/>
            <person name="Xue W."/>
            <person name="Luo G."/>
        </authorList>
    </citation>
    <scope>NUCLEOTIDE SEQUENCE [LARGE SCALE GENOMIC DNA]</scope>
    <source>
        <strain evidence="5 8">AF14-18</strain>
        <strain evidence="6 7">AM35-14</strain>
    </source>
</reference>
<keyword evidence="2" id="KW-0238">DNA-binding</keyword>
<evidence type="ECO:0000259" key="4">
    <source>
        <dbReference type="PROSITE" id="PS50995"/>
    </source>
</evidence>
<evidence type="ECO:0000313" key="6">
    <source>
        <dbReference type="EMBL" id="RHC57550.1"/>
    </source>
</evidence>
<dbReference type="SMART" id="SM00347">
    <property type="entry name" value="HTH_MARR"/>
    <property type="match status" value="1"/>
</dbReference>
<protein>
    <submittedName>
        <fullName evidence="6">MarR family transcriptional regulator</fullName>
    </submittedName>
</protein>
<dbReference type="AlphaFoldDB" id="A0A414AYT3"/>
<dbReference type="GeneID" id="23112053"/>